<dbReference type="Pfam" id="PF07087">
    <property type="entry name" value="DUF1353"/>
    <property type="match status" value="1"/>
</dbReference>
<protein>
    <recommendedName>
        <fullName evidence="3">DUF1353 domain-containing protein</fullName>
    </recommendedName>
</protein>
<dbReference type="InterPro" id="IPR010767">
    <property type="entry name" value="Phage_CGC-2007_Cje0229"/>
</dbReference>
<dbReference type="Proteomes" id="UP000218675">
    <property type="component" value="Unassembled WGS sequence"/>
</dbReference>
<evidence type="ECO:0008006" key="3">
    <source>
        <dbReference type="Google" id="ProtNLM"/>
    </source>
</evidence>
<dbReference type="EMBL" id="NSKA01000001">
    <property type="protein sequence ID" value="PAU73273.1"/>
    <property type="molecule type" value="Genomic_DNA"/>
</dbReference>
<name>A0ABX4HLM4_9GAMM</name>
<dbReference type="RefSeq" id="WP_095602401.1">
    <property type="nucleotide sequence ID" value="NZ_NSKA01000001.1"/>
</dbReference>
<keyword evidence="2" id="KW-1185">Reference proteome</keyword>
<evidence type="ECO:0000313" key="2">
    <source>
        <dbReference type="Proteomes" id="UP000218675"/>
    </source>
</evidence>
<proteinExistence type="predicted"/>
<gene>
    <name evidence="1" type="ORF">CK497_01325</name>
</gene>
<reference evidence="1 2" key="1">
    <citation type="submission" date="2017-08" db="EMBL/GenBank/DDBJ databases">
        <title>Halomonas binhaiensis sp. nov., isolated from saline alkaline soil.</title>
        <authorList>
            <person name="Wang D."/>
            <person name="Zhang G."/>
        </authorList>
    </citation>
    <scope>NUCLEOTIDE SEQUENCE [LARGE SCALE GENOMIC DNA]</scope>
    <source>
        <strain evidence="1 2">WN018</strain>
    </source>
</reference>
<accession>A0ABX4HLM4</accession>
<sequence length="144" mass="16164">MNSGFTNAPRVSWQGGRYPWRLEAPLHYRSATLKRLQLPKATPGLLQIPAGYCTDFASVPRIPLVYATVGGKAVLPAIVHDYLYDCWPTQLTRKHADQIFLEAMAAANDPTSLITRRLMYWGVRLGGALPWRKDTTHKCDGHCK</sequence>
<organism evidence="1 2">
    <name type="scientific">Vreelandella alkaliphila</name>
    <dbReference type="NCBI Taxonomy" id="272774"/>
    <lineage>
        <taxon>Bacteria</taxon>
        <taxon>Pseudomonadati</taxon>
        <taxon>Pseudomonadota</taxon>
        <taxon>Gammaproteobacteria</taxon>
        <taxon>Oceanospirillales</taxon>
        <taxon>Halomonadaceae</taxon>
        <taxon>Vreelandella</taxon>
    </lineage>
</organism>
<comment type="caution">
    <text evidence="1">The sequence shown here is derived from an EMBL/GenBank/DDBJ whole genome shotgun (WGS) entry which is preliminary data.</text>
</comment>
<evidence type="ECO:0000313" key="1">
    <source>
        <dbReference type="EMBL" id="PAU73273.1"/>
    </source>
</evidence>